<accession>A0A142W135</accession>
<keyword evidence="1" id="KW-0732">Signal</keyword>
<protein>
    <recommendedName>
        <fullName evidence="4">DUF2141 domain-containing protein</fullName>
    </recommendedName>
</protein>
<sequence length="176" mass="18933">MTRFRFPALAAAMLASAAMVPSARAAVYGDAPACAAGSTTPALLVWLDGLKDRKGRIRVELFPSNDKDFLEDDFVLQKAGKDFRRIEFAAPAAGPVAVCIRAPRPGRFSFAMIHDRDGKHKFSFSSDGVGFPGNPKLGWSKPKSAKAAVTLGSGVTEMHVMMNYFHGLGFSPVKKD</sequence>
<dbReference type="InterPro" id="IPR018673">
    <property type="entry name" value="DUF2141"/>
</dbReference>
<evidence type="ECO:0000313" key="3">
    <source>
        <dbReference type="Proteomes" id="UP000076234"/>
    </source>
</evidence>
<dbReference type="RefSeq" id="WP_062902273.1">
    <property type="nucleotide sequence ID" value="NZ_CP013342.1"/>
</dbReference>
<evidence type="ECO:0008006" key="4">
    <source>
        <dbReference type="Google" id="ProtNLM"/>
    </source>
</evidence>
<feature type="chain" id="PRO_5007502634" description="DUF2141 domain-containing protein" evidence="1">
    <location>
        <begin position="26"/>
        <end position="176"/>
    </location>
</feature>
<proteinExistence type="predicted"/>
<name>A0A142W135_9SPHN</name>
<dbReference type="Proteomes" id="UP000076234">
    <property type="component" value="Chromosome"/>
</dbReference>
<gene>
    <name evidence="2" type="ORF">AOA14_14285</name>
</gene>
<evidence type="ECO:0000313" key="2">
    <source>
        <dbReference type="EMBL" id="AMU95778.1"/>
    </source>
</evidence>
<evidence type="ECO:0000256" key="1">
    <source>
        <dbReference type="SAM" id="SignalP"/>
    </source>
</evidence>
<dbReference type="AlphaFoldDB" id="A0A142W135"/>
<reference evidence="3" key="1">
    <citation type="submission" date="2015-11" db="EMBL/GenBank/DDBJ databases">
        <title>Complete genome sequence of a polyethylene glycol-degrading strain Sphingopyxis terrae strain 203-1 (NBRC 15098).</title>
        <authorList>
            <person name="Yoshiyuki O."/>
            <person name="Shouta N."/>
            <person name="Nagata Y."/>
            <person name="Numata M."/>
            <person name="Tsuchikane K."/>
            <person name="Hosoyama A."/>
            <person name="Yamazoe A."/>
            <person name="Tsuda M."/>
            <person name="Fujita N."/>
            <person name="Kawai F."/>
        </authorList>
    </citation>
    <scope>NUCLEOTIDE SEQUENCE [LARGE SCALE GENOMIC DNA]</scope>
    <source>
        <strain evidence="3">203-1</strain>
    </source>
</reference>
<reference evidence="2 3" key="2">
    <citation type="journal article" date="2016" name="Genome Announc.">
        <title>Complete Genome Sequence of Sphingopyxis terrae Strain 203-1 (NBRC 111660), a Polyethylene Glycol Degrader.</title>
        <authorList>
            <person name="Ohtsubo Y."/>
            <person name="Nonoyama S."/>
            <person name="Nagata Y."/>
            <person name="Numata M."/>
            <person name="Tsuchikane K."/>
            <person name="Hosoyama A."/>
            <person name="Yamazoe A."/>
            <person name="Tsuda M."/>
            <person name="Fujita N."/>
            <person name="Kawai F."/>
        </authorList>
    </citation>
    <scope>NUCLEOTIDE SEQUENCE [LARGE SCALE GENOMIC DNA]</scope>
    <source>
        <strain evidence="2 3">203-1</strain>
    </source>
</reference>
<dbReference type="Pfam" id="PF09912">
    <property type="entry name" value="DUF2141"/>
    <property type="match status" value="1"/>
</dbReference>
<dbReference type="STRING" id="1219058.AOA14_14285"/>
<feature type="signal peptide" evidence="1">
    <location>
        <begin position="1"/>
        <end position="25"/>
    </location>
</feature>
<dbReference type="EMBL" id="CP013342">
    <property type="protein sequence ID" value="AMU95778.1"/>
    <property type="molecule type" value="Genomic_DNA"/>
</dbReference>
<dbReference type="KEGG" id="ster:AOA14_14285"/>
<organism evidence="2 3">
    <name type="scientific">Sphingopyxis terrae subsp. terrae NBRC 15098</name>
    <dbReference type="NCBI Taxonomy" id="1219058"/>
    <lineage>
        <taxon>Bacteria</taxon>
        <taxon>Pseudomonadati</taxon>
        <taxon>Pseudomonadota</taxon>
        <taxon>Alphaproteobacteria</taxon>
        <taxon>Sphingomonadales</taxon>
        <taxon>Sphingomonadaceae</taxon>
        <taxon>Sphingopyxis</taxon>
    </lineage>
</organism>